<dbReference type="PANTHER" id="PTHR11361">
    <property type="entry name" value="DNA MISMATCH REPAIR PROTEIN MUTS FAMILY MEMBER"/>
    <property type="match status" value="1"/>
</dbReference>
<evidence type="ECO:0000256" key="2">
    <source>
        <dbReference type="ARBA" id="ARBA00007094"/>
    </source>
</evidence>
<dbReference type="InterPro" id="IPR017261">
    <property type="entry name" value="DNA_mismatch_repair_MutS/MSH"/>
</dbReference>
<dbReference type="InterPro" id="IPR007696">
    <property type="entry name" value="DNA_mismatch_repair_MutS_core"/>
</dbReference>
<dbReference type="EMBL" id="CAJPEV010000499">
    <property type="protein sequence ID" value="CAG0885883.1"/>
    <property type="molecule type" value="Genomic_DNA"/>
</dbReference>
<feature type="compositionally biased region" description="Basic and acidic residues" evidence="12">
    <location>
        <begin position="38"/>
        <end position="52"/>
    </location>
</feature>
<evidence type="ECO:0000256" key="11">
    <source>
        <dbReference type="RuleBase" id="RU003756"/>
    </source>
</evidence>
<dbReference type="SMART" id="SM00533">
    <property type="entry name" value="MUTSd"/>
    <property type="match status" value="1"/>
</dbReference>
<keyword evidence="4 11" id="KW-0547">Nucleotide-binding</keyword>
<comment type="function">
    <text evidence="11">Component of the post-replicative DNA mismatch repair system (MMR).</text>
</comment>
<gene>
    <name evidence="14" type="ORF">DSTB1V02_LOCUS3701</name>
</gene>
<dbReference type="SMART" id="SM00534">
    <property type="entry name" value="MUTSac"/>
    <property type="match status" value="1"/>
</dbReference>
<evidence type="ECO:0000256" key="7">
    <source>
        <dbReference type="ARBA" id="ARBA00023125"/>
    </source>
</evidence>
<organism evidence="14">
    <name type="scientific">Darwinula stevensoni</name>
    <dbReference type="NCBI Taxonomy" id="69355"/>
    <lineage>
        <taxon>Eukaryota</taxon>
        <taxon>Metazoa</taxon>
        <taxon>Ecdysozoa</taxon>
        <taxon>Arthropoda</taxon>
        <taxon>Crustacea</taxon>
        <taxon>Oligostraca</taxon>
        <taxon>Ostracoda</taxon>
        <taxon>Podocopa</taxon>
        <taxon>Podocopida</taxon>
        <taxon>Darwinulocopina</taxon>
        <taxon>Darwinuloidea</taxon>
        <taxon>Darwinulidae</taxon>
        <taxon>Darwinula</taxon>
    </lineage>
</organism>
<dbReference type="GO" id="GO:0140664">
    <property type="term" value="F:ATP-dependent DNA damage sensor activity"/>
    <property type="evidence" value="ECO:0007669"/>
    <property type="project" value="InterPro"/>
</dbReference>
<keyword evidence="8 11" id="KW-0234">DNA repair</keyword>
<evidence type="ECO:0000256" key="10">
    <source>
        <dbReference type="ARBA" id="ARBA00073774"/>
    </source>
</evidence>
<evidence type="ECO:0000313" key="14">
    <source>
        <dbReference type="EMBL" id="CAD7243789.1"/>
    </source>
</evidence>
<dbReference type="InterPro" id="IPR007861">
    <property type="entry name" value="DNA_mismatch_repair_MutS_clamp"/>
</dbReference>
<dbReference type="SUPFAM" id="SSF48334">
    <property type="entry name" value="DNA repair protein MutS, domain III"/>
    <property type="match status" value="1"/>
</dbReference>
<feature type="region of interest" description="Disordered" evidence="12">
    <location>
        <begin position="24"/>
        <end position="52"/>
    </location>
</feature>
<keyword evidence="9" id="KW-0539">Nucleus</keyword>
<dbReference type="GO" id="GO:0006298">
    <property type="term" value="P:mismatch repair"/>
    <property type="evidence" value="ECO:0007669"/>
    <property type="project" value="InterPro"/>
</dbReference>
<dbReference type="Gene3D" id="3.40.1170.10">
    <property type="entry name" value="DNA repair protein MutS, domain I"/>
    <property type="match status" value="1"/>
</dbReference>
<dbReference type="PANTHER" id="PTHR11361:SF122">
    <property type="entry name" value="DNA MISMATCH REPAIR PROTEIN MSH3"/>
    <property type="match status" value="1"/>
</dbReference>
<dbReference type="Gene3D" id="1.10.1420.10">
    <property type="match status" value="2"/>
</dbReference>
<dbReference type="InterPro" id="IPR007860">
    <property type="entry name" value="DNA_mmatch_repair_MutS_con_dom"/>
</dbReference>
<dbReference type="Pfam" id="PF01624">
    <property type="entry name" value="MutS_I"/>
    <property type="match status" value="1"/>
</dbReference>
<name>A0A7R9A581_9CRUS</name>
<evidence type="ECO:0000256" key="9">
    <source>
        <dbReference type="ARBA" id="ARBA00023242"/>
    </source>
</evidence>
<evidence type="ECO:0000313" key="15">
    <source>
        <dbReference type="Proteomes" id="UP000677054"/>
    </source>
</evidence>
<dbReference type="Pfam" id="PF00488">
    <property type="entry name" value="MutS_V"/>
    <property type="match status" value="1"/>
</dbReference>
<dbReference type="Pfam" id="PF05188">
    <property type="entry name" value="MutS_II"/>
    <property type="match status" value="1"/>
</dbReference>
<dbReference type="NCBIfam" id="NF003810">
    <property type="entry name" value="PRK05399.1"/>
    <property type="match status" value="1"/>
</dbReference>
<dbReference type="Pfam" id="PF05190">
    <property type="entry name" value="MutS_IV"/>
    <property type="match status" value="1"/>
</dbReference>
<sequence length="1003" mass="113322">MPKPPSLANLKAKLSSKLKTCDLNRASSSSSQSVYFPEKSEHQNGTPERKHSAWMSEHLHEKLIEFKADDSLQSSNSDVARPWPICASKLSLDSIRDKIKLNLNTAHEKLDVHHAPKYTPLEQQFLEVKKQYPGVVLFVECGYKFRFFGEDAEIASKELNITSYIDHNFLTACIPNHRLLVHAKRLVTKGYKVGVIHQTETAAVKAAGETRNLPFSRELTALYTRSTFITPDVKSLEGIEEDAENDGDVNTFLLAVWEVPSAKGKSTMSIGIMAVQPSTGEVIFDHFFDLKPRDELSTRLVHIQPVEVLYSESALSEDTLRCIKSYVNMRCNSHDCIRLEQCDPKCFEYRRCMDSLSDFYHGDVDMLQLIMSFVPELISCHGALLSYLKDFHLEKALKAYQNFQRWTSMQEHMNLSACTVRNLDIFLCDSTGKEEGSVYHFLRKTRTKFGARLLFKWLSRPLCNIQRIEERQSMIADFIDADNKILSFFQECLSHLPDLEKALTHALYGRCSPSDFHTMCFALYRISLAFECRWTVMESDLSSPALKGLCQGIMDHLKNVQTYLTAINEVAAKDNNKTQLFADTSCFPGVNLHQQEIASITKKLESAKGEIHKQLCISNFEYVTVSGQEYLIEVRNVDLHRVPDSWVRINLTKACVRFRTPFVEMMYARLCQHRELLAAECEKVWMEFLKQFAEKEFVSYRRAVELIATLDVVLTLSGIARSNDYTRPLFIESGRLIHIEGGWHPVLSGLVETFICNDTQMDGDGRRSMVITGPNMGGKSCYLHQVALIAILAQIGSFVPAKLATLGILDGIYTRMGAQDRILEGQSTFMVELSETSEVLRRATPRSLVVLDELGRGTSTHDGVAIACATLRYLVETVQCLTLFVTHYPAVVEMESHLRKHVGNFHMSFVIGSLFSDTVDLLEDVPDDSITFLYQLTPGSAQSSYGLNVARLAGIESSIISSARRRSTALQKQALVHRDAITFFRSVWSANEPGQLKNVLSLD</sequence>
<evidence type="ECO:0000256" key="1">
    <source>
        <dbReference type="ARBA" id="ARBA00004123"/>
    </source>
</evidence>
<dbReference type="PROSITE" id="PS00486">
    <property type="entry name" value="DNA_MISMATCH_REPAIR_2"/>
    <property type="match status" value="1"/>
</dbReference>
<feature type="domain" description="DNA mismatch repair proteins mutS family" evidence="13">
    <location>
        <begin position="847"/>
        <end position="863"/>
    </location>
</feature>
<dbReference type="InterPro" id="IPR000432">
    <property type="entry name" value="DNA_mismatch_repair_MutS_C"/>
</dbReference>
<dbReference type="InterPro" id="IPR007695">
    <property type="entry name" value="DNA_mismatch_repair_MutS-lik_N"/>
</dbReference>
<dbReference type="GO" id="GO:0005634">
    <property type="term" value="C:nucleus"/>
    <property type="evidence" value="ECO:0007669"/>
    <property type="project" value="UniProtKB-SubCell"/>
</dbReference>
<proteinExistence type="inferred from homology"/>
<protein>
    <recommendedName>
        <fullName evidence="3 10">DNA mismatch repair protein MSH3</fullName>
    </recommendedName>
    <alternativeName>
        <fullName evidence="3 10">DNA mismatch repair protein MSH3</fullName>
    </alternativeName>
</protein>
<dbReference type="FunFam" id="3.40.1170.10:FF:000004">
    <property type="entry name" value="DNA mismatch repair protein"/>
    <property type="match status" value="1"/>
</dbReference>
<evidence type="ECO:0000256" key="12">
    <source>
        <dbReference type="SAM" id="MobiDB-lite"/>
    </source>
</evidence>
<dbReference type="InterPro" id="IPR036187">
    <property type="entry name" value="DNA_mismatch_repair_MutS_sf"/>
</dbReference>
<dbReference type="Gene3D" id="3.30.420.110">
    <property type="entry name" value="MutS, connector domain"/>
    <property type="match status" value="1"/>
</dbReference>
<feature type="compositionally biased region" description="Polar residues" evidence="12">
    <location>
        <begin position="25"/>
        <end position="34"/>
    </location>
</feature>
<reference evidence="14" key="1">
    <citation type="submission" date="2020-11" db="EMBL/GenBank/DDBJ databases">
        <authorList>
            <person name="Tran Van P."/>
        </authorList>
    </citation>
    <scope>NUCLEOTIDE SEQUENCE</scope>
</reference>
<dbReference type="InterPro" id="IPR045076">
    <property type="entry name" value="MutS"/>
</dbReference>
<dbReference type="SUPFAM" id="SSF53150">
    <property type="entry name" value="DNA repair protein MutS, domain II"/>
    <property type="match status" value="1"/>
</dbReference>
<dbReference type="GO" id="GO:0006312">
    <property type="term" value="P:mitotic recombination"/>
    <property type="evidence" value="ECO:0007669"/>
    <property type="project" value="TreeGrafter"/>
</dbReference>
<evidence type="ECO:0000256" key="6">
    <source>
        <dbReference type="ARBA" id="ARBA00022840"/>
    </source>
</evidence>
<dbReference type="PIRSF" id="PIRSF037677">
    <property type="entry name" value="DNA_mis_repair_Msh6"/>
    <property type="match status" value="1"/>
</dbReference>
<dbReference type="AlphaFoldDB" id="A0A7R9A581"/>
<evidence type="ECO:0000256" key="4">
    <source>
        <dbReference type="ARBA" id="ARBA00022741"/>
    </source>
</evidence>
<dbReference type="GO" id="GO:0005524">
    <property type="term" value="F:ATP binding"/>
    <property type="evidence" value="ECO:0007669"/>
    <property type="project" value="UniProtKB-KW"/>
</dbReference>
<dbReference type="InterPro" id="IPR036678">
    <property type="entry name" value="MutS_con_dom_sf"/>
</dbReference>
<evidence type="ECO:0000259" key="13">
    <source>
        <dbReference type="PROSITE" id="PS00486"/>
    </source>
</evidence>
<dbReference type="OrthoDB" id="10252754at2759"/>
<dbReference type="InterPro" id="IPR016151">
    <property type="entry name" value="DNA_mismatch_repair_MutS_N"/>
</dbReference>
<dbReference type="SUPFAM" id="SSF55271">
    <property type="entry name" value="DNA repair protein MutS, domain I"/>
    <property type="match status" value="1"/>
</dbReference>
<keyword evidence="6" id="KW-0067">ATP-binding</keyword>
<dbReference type="GO" id="GO:0030983">
    <property type="term" value="F:mismatched DNA binding"/>
    <property type="evidence" value="ECO:0007669"/>
    <property type="project" value="InterPro"/>
</dbReference>
<dbReference type="FunFam" id="1.10.1420.10:FF:000004">
    <property type="entry name" value="DNA mismatch repair protein Msh3"/>
    <property type="match status" value="1"/>
</dbReference>
<evidence type="ECO:0000256" key="3">
    <source>
        <dbReference type="ARBA" id="ARBA00022151"/>
    </source>
</evidence>
<dbReference type="EMBL" id="LR900016">
    <property type="protein sequence ID" value="CAD7243789.1"/>
    <property type="molecule type" value="Genomic_DNA"/>
</dbReference>
<evidence type="ECO:0000256" key="8">
    <source>
        <dbReference type="ARBA" id="ARBA00023204"/>
    </source>
</evidence>
<evidence type="ECO:0000256" key="5">
    <source>
        <dbReference type="ARBA" id="ARBA00022763"/>
    </source>
</evidence>
<dbReference type="Gene3D" id="3.40.50.300">
    <property type="entry name" value="P-loop containing nucleotide triphosphate hydrolases"/>
    <property type="match status" value="1"/>
</dbReference>
<dbReference type="Proteomes" id="UP000677054">
    <property type="component" value="Unassembled WGS sequence"/>
</dbReference>
<comment type="subcellular location">
    <subcellularLocation>
        <location evidence="1">Nucleus</location>
    </subcellularLocation>
</comment>
<dbReference type="Pfam" id="PF05192">
    <property type="entry name" value="MutS_III"/>
    <property type="match status" value="1"/>
</dbReference>
<keyword evidence="5 11" id="KW-0227">DNA damage</keyword>
<keyword evidence="7 11" id="KW-0238">DNA-binding</keyword>
<comment type="similarity">
    <text evidence="2">Belongs to the DNA mismatch repair MutS family. MSH3 subfamily.</text>
</comment>
<dbReference type="SUPFAM" id="SSF52540">
    <property type="entry name" value="P-loop containing nucleoside triphosphate hydrolases"/>
    <property type="match status" value="1"/>
</dbReference>
<keyword evidence="15" id="KW-1185">Reference proteome</keyword>
<dbReference type="InterPro" id="IPR027417">
    <property type="entry name" value="P-loop_NTPase"/>
</dbReference>
<accession>A0A7R9A581</accession>